<sequence>MSSDTQFTALGPTAIGFQTHGANIKTGADASGTEDGVRGSCGAGLGENGAGVRATSSAPNGNGVIAVANNGTNAFGIWAIARRGFAGNFDGRVQVNGSLQVNGALTVTGAKSAAVRVRDGSLRLLYAVESPESWFEDFGVGALENGYATVELDSDFSSVLADETYHVFLTEYDDNNALYVAARTGTSFEVRSKNASAKSQFSYRIVGKRRDIPAERFAVAPDEPAQKELIDVSTNGQVAD</sequence>
<evidence type="ECO:0000313" key="2">
    <source>
        <dbReference type="Proteomes" id="UP001428817"/>
    </source>
</evidence>
<dbReference type="EMBL" id="BAABJP010000008">
    <property type="protein sequence ID" value="GAA5154373.1"/>
    <property type="molecule type" value="Genomic_DNA"/>
</dbReference>
<accession>A0ABP9Q3W6</accession>
<gene>
    <name evidence="1" type="ORF">GCM10023321_26080</name>
</gene>
<comment type="caution">
    <text evidence="1">The sequence shown here is derived from an EMBL/GenBank/DDBJ whole genome shotgun (WGS) entry which is preliminary data.</text>
</comment>
<reference evidence="2" key="1">
    <citation type="journal article" date="2019" name="Int. J. Syst. Evol. Microbiol.">
        <title>The Global Catalogue of Microorganisms (GCM) 10K type strain sequencing project: providing services to taxonomists for standard genome sequencing and annotation.</title>
        <authorList>
            <consortium name="The Broad Institute Genomics Platform"/>
            <consortium name="The Broad Institute Genome Sequencing Center for Infectious Disease"/>
            <person name="Wu L."/>
            <person name="Ma J."/>
        </authorList>
    </citation>
    <scope>NUCLEOTIDE SEQUENCE [LARGE SCALE GENOMIC DNA]</scope>
    <source>
        <strain evidence="2">JCM 18303</strain>
    </source>
</reference>
<proteinExistence type="predicted"/>
<name>A0ABP9Q3W6_9PSEU</name>
<dbReference type="RefSeq" id="WP_185061597.1">
    <property type="nucleotide sequence ID" value="NZ_BAABJP010000008.1"/>
</dbReference>
<keyword evidence="2" id="KW-1185">Reference proteome</keyword>
<dbReference type="Proteomes" id="UP001428817">
    <property type="component" value="Unassembled WGS sequence"/>
</dbReference>
<protein>
    <submittedName>
        <fullName evidence="1">Uncharacterized protein</fullName>
    </submittedName>
</protein>
<evidence type="ECO:0000313" key="1">
    <source>
        <dbReference type="EMBL" id="GAA5154373.1"/>
    </source>
</evidence>
<organism evidence="1 2">
    <name type="scientific">Pseudonocardia eucalypti</name>
    <dbReference type="NCBI Taxonomy" id="648755"/>
    <lineage>
        <taxon>Bacteria</taxon>
        <taxon>Bacillati</taxon>
        <taxon>Actinomycetota</taxon>
        <taxon>Actinomycetes</taxon>
        <taxon>Pseudonocardiales</taxon>
        <taxon>Pseudonocardiaceae</taxon>
        <taxon>Pseudonocardia</taxon>
    </lineage>
</organism>